<evidence type="ECO:0000256" key="1">
    <source>
        <dbReference type="SAM" id="MobiDB-lite"/>
    </source>
</evidence>
<evidence type="ECO:0000313" key="3">
    <source>
        <dbReference type="Proteomes" id="UP000828390"/>
    </source>
</evidence>
<sequence>METPTEPQPNNTDSDDSATSTYRKITESHVRFVKTEVHNLVREVQVTARIPRETDYVYKHYKGQTNSIYDDVCFNCKSNFCDTVYTNDVQCTYSPFCKSSFEAKQDSPFIFKNSRITDNFQTAEAHLNDHVPRRSKCPTLDITSTKASFSVKISAEGKPSNIHPQPH</sequence>
<proteinExistence type="predicted"/>
<dbReference type="EMBL" id="JAIWYP010000003">
    <property type="protein sequence ID" value="KAH3857436.1"/>
    <property type="molecule type" value="Genomic_DNA"/>
</dbReference>
<dbReference type="Proteomes" id="UP000828390">
    <property type="component" value="Unassembled WGS sequence"/>
</dbReference>
<comment type="caution">
    <text evidence="2">The sequence shown here is derived from an EMBL/GenBank/DDBJ whole genome shotgun (WGS) entry which is preliminary data.</text>
</comment>
<organism evidence="2 3">
    <name type="scientific">Dreissena polymorpha</name>
    <name type="common">Zebra mussel</name>
    <name type="synonym">Mytilus polymorpha</name>
    <dbReference type="NCBI Taxonomy" id="45954"/>
    <lineage>
        <taxon>Eukaryota</taxon>
        <taxon>Metazoa</taxon>
        <taxon>Spiralia</taxon>
        <taxon>Lophotrochozoa</taxon>
        <taxon>Mollusca</taxon>
        <taxon>Bivalvia</taxon>
        <taxon>Autobranchia</taxon>
        <taxon>Heteroconchia</taxon>
        <taxon>Euheterodonta</taxon>
        <taxon>Imparidentia</taxon>
        <taxon>Neoheterodontei</taxon>
        <taxon>Myida</taxon>
        <taxon>Dreissenoidea</taxon>
        <taxon>Dreissenidae</taxon>
        <taxon>Dreissena</taxon>
    </lineage>
</organism>
<name>A0A9D4LG39_DREPO</name>
<reference evidence="2" key="2">
    <citation type="submission" date="2020-11" db="EMBL/GenBank/DDBJ databases">
        <authorList>
            <person name="McCartney M.A."/>
            <person name="Auch B."/>
            <person name="Kono T."/>
            <person name="Mallez S."/>
            <person name="Becker A."/>
            <person name="Gohl D.M."/>
            <person name="Silverstein K.A.T."/>
            <person name="Koren S."/>
            <person name="Bechman K.B."/>
            <person name="Herman A."/>
            <person name="Abrahante J.E."/>
            <person name="Garbe J."/>
        </authorList>
    </citation>
    <scope>NUCLEOTIDE SEQUENCE</scope>
    <source>
        <strain evidence="2">Duluth1</strain>
        <tissue evidence="2">Whole animal</tissue>
    </source>
</reference>
<keyword evidence="3" id="KW-1185">Reference proteome</keyword>
<dbReference type="AlphaFoldDB" id="A0A9D4LG39"/>
<protein>
    <submittedName>
        <fullName evidence="2">Uncharacterized protein</fullName>
    </submittedName>
</protein>
<reference evidence="2" key="1">
    <citation type="journal article" date="2019" name="bioRxiv">
        <title>The Genome of the Zebra Mussel, Dreissena polymorpha: A Resource for Invasive Species Research.</title>
        <authorList>
            <person name="McCartney M.A."/>
            <person name="Auch B."/>
            <person name="Kono T."/>
            <person name="Mallez S."/>
            <person name="Zhang Y."/>
            <person name="Obille A."/>
            <person name="Becker A."/>
            <person name="Abrahante J.E."/>
            <person name="Garbe J."/>
            <person name="Badalamenti J.P."/>
            <person name="Herman A."/>
            <person name="Mangelson H."/>
            <person name="Liachko I."/>
            <person name="Sullivan S."/>
            <person name="Sone E.D."/>
            <person name="Koren S."/>
            <person name="Silverstein K.A.T."/>
            <person name="Beckman K.B."/>
            <person name="Gohl D.M."/>
        </authorList>
    </citation>
    <scope>NUCLEOTIDE SEQUENCE</scope>
    <source>
        <strain evidence="2">Duluth1</strain>
        <tissue evidence="2">Whole animal</tissue>
    </source>
</reference>
<gene>
    <name evidence="2" type="ORF">DPMN_100043</name>
</gene>
<feature type="region of interest" description="Disordered" evidence="1">
    <location>
        <begin position="1"/>
        <end position="20"/>
    </location>
</feature>
<accession>A0A9D4LG39</accession>
<feature type="compositionally biased region" description="Polar residues" evidence="1">
    <location>
        <begin position="8"/>
        <end position="20"/>
    </location>
</feature>
<evidence type="ECO:0000313" key="2">
    <source>
        <dbReference type="EMBL" id="KAH3857436.1"/>
    </source>
</evidence>